<dbReference type="PANTHER" id="PTHR42784:SF1">
    <property type="entry name" value="PYRANOSE 2-OXIDASE"/>
    <property type="match status" value="1"/>
</dbReference>
<comment type="similarity">
    <text evidence="2">Belongs to the GMC oxidoreductase family.</text>
</comment>
<evidence type="ECO:0000256" key="2">
    <source>
        <dbReference type="ARBA" id="ARBA00010790"/>
    </source>
</evidence>
<dbReference type="InterPro" id="IPR000172">
    <property type="entry name" value="GMC_OxRdtase_N"/>
</dbReference>
<keyword evidence="5" id="KW-0560">Oxidoreductase</keyword>
<keyword evidence="9" id="KW-1185">Reference proteome</keyword>
<reference evidence="8 9" key="1">
    <citation type="submission" date="2019-10" db="EMBL/GenBank/DDBJ databases">
        <title>Actinomadura rubteroloni sp. nov. and Actinomadura macrotermitis sp. nov., isolated from the gut of fungus growing-termite Macrotermes natalensis.</title>
        <authorList>
            <person name="Benndorf R."/>
            <person name="Martin K."/>
            <person name="Kuefner M."/>
            <person name="De Beer W."/>
            <person name="Kaster A.-K."/>
            <person name="Vollmers J."/>
            <person name="Poulsen M."/>
            <person name="Beemelmanns C."/>
        </authorList>
    </citation>
    <scope>NUCLEOTIDE SEQUENCE [LARGE SCALE GENOMIC DNA]</scope>
    <source>
        <strain evidence="8 9">RB68</strain>
    </source>
</reference>
<dbReference type="SUPFAM" id="SSF51905">
    <property type="entry name" value="FAD/NAD(P)-binding domain"/>
    <property type="match status" value="1"/>
</dbReference>
<organism evidence="8 9">
    <name type="scientific">Actinomadura macrotermitis</name>
    <dbReference type="NCBI Taxonomy" id="2585200"/>
    <lineage>
        <taxon>Bacteria</taxon>
        <taxon>Bacillati</taxon>
        <taxon>Actinomycetota</taxon>
        <taxon>Actinomycetes</taxon>
        <taxon>Streptosporangiales</taxon>
        <taxon>Thermomonosporaceae</taxon>
        <taxon>Actinomadura</taxon>
    </lineage>
</organism>
<dbReference type="GO" id="GO:0050660">
    <property type="term" value="F:flavin adenine dinucleotide binding"/>
    <property type="evidence" value="ECO:0007669"/>
    <property type="project" value="InterPro"/>
</dbReference>
<dbReference type="PANTHER" id="PTHR42784">
    <property type="entry name" value="PYRANOSE 2-OXIDASE"/>
    <property type="match status" value="1"/>
</dbReference>
<evidence type="ECO:0000256" key="1">
    <source>
        <dbReference type="ARBA" id="ARBA00001974"/>
    </source>
</evidence>
<dbReference type="Pfam" id="PF00732">
    <property type="entry name" value="GMC_oxred_N"/>
    <property type="match status" value="1"/>
</dbReference>
<evidence type="ECO:0000256" key="5">
    <source>
        <dbReference type="ARBA" id="ARBA00023002"/>
    </source>
</evidence>
<dbReference type="InterPro" id="IPR036188">
    <property type="entry name" value="FAD/NAD-bd_sf"/>
</dbReference>
<keyword evidence="4" id="KW-0274">FAD</keyword>
<dbReference type="Pfam" id="PF05199">
    <property type="entry name" value="GMC_oxred_C"/>
    <property type="match status" value="1"/>
</dbReference>
<gene>
    <name evidence="8" type="ORF">ACRB68_71090</name>
</gene>
<dbReference type="RefSeq" id="WP_153540332.1">
    <property type="nucleotide sequence ID" value="NZ_WEGH01000005.1"/>
</dbReference>
<dbReference type="OrthoDB" id="9798604at2"/>
<dbReference type="Gene3D" id="3.50.50.60">
    <property type="entry name" value="FAD/NAD(P)-binding domain"/>
    <property type="match status" value="2"/>
</dbReference>
<evidence type="ECO:0008006" key="10">
    <source>
        <dbReference type="Google" id="ProtNLM"/>
    </source>
</evidence>
<dbReference type="GO" id="GO:0016614">
    <property type="term" value="F:oxidoreductase activity, acting on CH-OH group of donors"/>
    <property type="evidence" value="ECO:0007669"/>
    <property type="project" value="InterPro"/>
</dbReference>
<feature type="domain" description="Glucose-methanol-choline oxidoreductase C-terminal" evidence="7">
    <location>
        <begin position="497"/>
        <end position="552"/>
    </location>
</feature>
<dbReference type="AlphaFoldDB" id="A0A7K0C6F1"/>
<dbReference type="InterPro" id="IPR007867">
    <property type="entry name" value="GMC_OxRtase_C"/>
</dbReference>
<evidence type="ECO:0000259" key="6">
    <source>
        <dbReference type="Pfam" id="PF00732"/>
    </source>
</evidence>
<evidence type="ECO:0000313" key="9">
    <source>
        <dbReference type="Proteomes" id="UP000487268"/>
    </source>
</evidence>
<protein>
    <recommendedName>
        <fullName evidence="10">Oxidoreductase</fullName>
    </recommendedName>
</protein>
<comment type="caution">
    <text evidence="8">The sequence shown here is derived from an EMBL/GenBank/DDBJ whole genome shotgun (WGS) entry which is preliminary data.</text>
</comment>
<evidence type="ECO:0000259" key="7">
    <source>
        <dbReference type="Pfam" id="PF05199"/>
    </source>
</evidence>
<keyword evidence="3" id="KW-0285">Flavoprotein</keyword>
<comment type="cofactor">
    <cofactor evidence="1">
        <name>FAD</name>
        <dbReference type="ChEBI" id="CHEBI:57692"/>
    </cofactor>
</comment>
<feature type="domain" description="Glucose-methanol-choline oxidoreductase N-terminal" evidence="6">
    <location>
        <begin position="195"/>
        <end position="331"/>
    </location>
</feature>
<sequence>MTRDVIVVGAGGGGPVVAKELAARGLDVLLLEGGARHGDPRREWTHLENDANNPLTGFLRFGPPDRREPAWLREEPQNSFLLQAAGVGGTTLHYFGNSPRAYPGVFHGYDGADRAMYDTAHAFPFAYRDLVPYYRWVEATLPVQTAAMGVKETVFLSGAEKLGIPVQTAKDTTGWSYRPQENAILQPGGTAGRTGDPAELQHPRATGCTFCGYCLQGCMEPPGAPRNLYAKRSTDNSYVPMALTAAAWSPHGRDVTLLADAYVTRVHTGHRDGRLTATGVTWRTGATGETHREDARVVVLAGGATETPRLWLNSGLPNPNGWVGRGYTDHFLDGVTGLFDHDTGNSRGPNSAARCDFPGHGALENIGLPPAMQAYSMALSDSGIRGRYRNGRGFTGPWDGPTGRVIGPELKEVLAHGIDRLLNVLILTGDDVEAHNRVTQSVLPPDSHGPVPKVVFRSRERTRRTQANREFLARKATELLRRAGARRVYRFDWAPLLLHVHSTMRMGLSADDSVLDADARSRWIDHLYIADNSALANSLGGPNPTLTTQALATRTAEKIFARHFGGDPWVGHETPVPSTDPRVSAAL</sequence>
<dbReference type="EMBL" id="WEGH01000005">
    <property type="protein sequence ID" value="MQY08998.1"/>
    <property type="molecule type" value="Genomic_DNA"/>
</dbReference>
<evidence type="ECO:0000256" key="3">
    <source>
        <dbReference type="ARBA" id="ARBA00022630"/>
    </source>
</evidence>
<dbReference type="Proteomes" id="UP000487268">
    <property type="component" value="Unassembled WGS sequence"/>
</dbReference>
<dbReference type="InterPro" id="IPR051473">
    <property type="entry name" value="P2Ox-like"/>
</dbReference>
<evidence type="ECO:0000313" key="8">
    <source>
        <dbReference type="EMBL" id="MQY08998.1"/>
    </source>
</evidence>
<name>A0A7K0C6F1_9ACTN</name>
<proteinExistence type="inferred from homology"/>
<accession>A0A7K0C6F1</accession>
<evidence type="ECO:0000256" key="4">
    <source>
        <dbReference type="ARBA" id="ARBA00022827"/>
    </source>
</evidence>